<dbReference type="HOGENOM" id="CLU_392994_0_0_1"/>
<reference evidence="12 13" key="1">
    <citation type="submission" date="2012-08" db="EMBL/GenBank/DDBJ databases">
        <title>Oryza genome evolution.</title>
        <authorList>
            <person name="Wing R.A."/>
        </authorList>
    </citation>
    <scope>NUCLEOTIDE SEQUENCE</scope>
</reference>
<dbReference type="NCBIfam" id="TIGR00820">
    <property type="entry name" value="zip"/>
    <property type="match status" value="2"/>
</dbReference>
<sequence length="702" mass="73442">MAFDLKVATCLLAVFTLPILAIAANCECDPGEEDHDTAKARTLKIIAIFCILVGSASGCAIPSLGQRFPVLRPETNLFFAVKAFAAGVILATAFVHILPVSFEKLGSPCLVDGPWQKYPFTGLVAMLASIATLLVDTIATGYFQRVQANRAATVVGHVDAPDDHERGHAHGVSAVVASATMFNDAADDDRAKLTRHRVISQVLELGIIVHSIIIGISLGASESPSTIRPLVAALTFHQFFEGIGLGGCIVQARFRPKSAVTMAIFFSLTTPVGIMIGIGVSSAYNENSPTALIVEGILDAAAAGILNYMALVDLLAEDFMNSRVQKSGRLQLIISISLLVGTTLMSLIVAVVFVLVMAACYLPALAAAECDCATDGAAARRDKAVALRLKVIAIFCILAGSAVGAALPSLGRRFPAIQPETDVFLSVKAFAGGVILATGLVHILPAGFEALSSPCLVGGPWKSFPFAGMVAMVSAIGTLIVDTVATGYFHRTDAKRKAAAVADESSAGHDGGDLEASDEHRHSHGHAHGMSVMSVAPAGEDDLVRHRVISQVLELGVVVHSLIIGISLGASDFPSTVRPLVPALTFHQFFEGIGLGGCIVQAKFRLRSVVTMGLFFSLTTPIGIAVGIAISSVYDANSPTALVVQGLLESAAAGILVYMALVDILAEDFMKTKVQSRGRLQLAMNVSLLLGAALMSMLAIWA</sequence>
<feature type="transmembrane region" description="Helical" evidence="9">
    <location>
        <begin position="640"/>
        <end position="661"/>
    </location>
</feature>
<feature type="transmembrane region" description="Helical" evidence="9">
    <location>
        <begin position="290"/>
        <end position="311"/>
    </location>
</feature>
<name>A0A0D9WHM1_9ORYZ</name>
<dbReference type="EnsemblPlants" id="LPERR05G15870.1">
    <property type="protein sequence ID" value="LPERR05G15870.1"/>
    <property type="gene ID" value="LPERR05G15870"/>
</dbReference>
<keyword evidence="3 9" id="KW-0813">Transport</keyword>
<evidence type="ECO:0008006" key="14">
    <source>
        <dbReference type="Google" id="ProtNLM"/>
    </source>
</evidence>
<feature type="chain" id="PRO_5002348669" description="Zinc transporter 5" evidence="11">
    <location>
        <begin position="24"/>
        <end position="702"/>
    </location>
</feature>
<keyword evidence="13" id="KW-1185">Reference proteome</keyword>
<protein>
    <recommendedName>
        <fullName evidence="14">Zinc transporter 5</fullName>
    </recommendedName>
</protein>
<dbReference type="Pfam" id="PF02535">
    <property type="entry name" value="Zip"/>
    <property type="match status" value="2"/>
</dbReference>
<evidence type="ECO:0000256" key="2">
    <source>
        <dbReference type="ARBA" id="ARBA00006939"/>
    </source>
</evidence>
<feature type="transmembrane region" description="Helical" evidence="9">
    <location>
        <begin position="118"/>
        <end position="143"/>
    </location>
</feature>
<keyword evidence="11" id="KW-0732">Signal</keyword>
<proteinExistence type="inferred from homology"/>
<evidence type="ECO:0000313" key="13">
    <source>
        <dbReference type="Proteomes" id="UP000032180"/>
    </source>
</evidence>
<feature type="transmembrane region" description="Helical" evidence="9">
    <location>
        <begin position="42"/>
        <end position="65"/>
    </location>
</feature>
<evidence type="ECO:0000256" key="4">
    <source>
        <dbReference type="ARBA" id="ARBA00022475"/>
    </source>
</evidence>
<feature type="transmembrane region" description="Helical" evidence="9">
    <location>
        <begin position="614"/>
        <end position="634"/>
    </location>
</feature>
<evidence type="ECO:0000256" key="3">
    <source>
        <dbReference type="ARBA" id="ARBA00022448"/>
    </source>
</evidence>
<organism evidence="12 13">
    <name type="scientific">Leersia perrieri</name>
    <dbReference type="NCBI Taxonomy" id="77586"/>
    <lineage>
        <taxon>Eukaryota</taxon>
        <taxon>Viridiplantae</taxon>
        <taxon>Streptophyta</taxon>
        <taxon>Embryophyta</taxon>
        <taxon>Tracheophyta</taxon>
        <taxon>Spermatophyta</taxon>
        <taxon>Magnoliopsida</taxon>
        <taxon>Liliopsida</taxon>
        <taxon>Poales</taxon>
        <taxon>Poaceae</taxon>
        <taxon>BOP clade</taxon>
        <taxon>Oryzoideae</taxon>
        <taxon>Oryzeae</taxon>
        <taxon>Oryzinae</taxon>
        <taxon>Leersia</taxon>
    </lineage>
</organism>
<evidence type="ECO:0000256" key="6">
    <source>
        <dbReference type="ARBA" id="ARBA00022989"/>
    </source>
</evidence>
<keyword evidence="4" id="KW-1003">Cell membrane</keyword>
<feature type="transmembrane region" description="Helical" evidence="9">
    <location>
        <begin position="332"/>
        <end position="359"/>
    </location>
</feature>
<evidence type="ECO:0000256" key="5">
    <source>
        <dbReference type="ARBA" id="ARBA00022692"/>
    </source>
</evidence>
<evidence type="ECO:0000256" key="7">
    <source>
        <dbReference type="ARBA" id="ARBA00023065"/>
    </source>
</evidence>
<evidence type="ECO:0000256" key="11">
    <source>
        <dbReference type="SAM" id="SignalP"/>
    </source>
</evidence>
<evidence type="ECO:0000256" key="10">
    <source>
        <dbReference type="SAM" id="MobiDB-lite"/>
    </source>
</evidence>
<evidence type="ECO:0000256" key="1">
    <source>
        <dbReference type="ARBA" id="ARBA00004651"/>
    </source>
</evidence>
<dbReference type="GO" id="GO:0005886">
    <property type="term" value="C:plasma membrane"/>
    <property type="evidence" value="ECO:0007669"/>
    <property type="project" value="UniProtKB-SubCell"/>
</dbReference>
<keyword evidence="7 9" id="KW-0406">Ion transport</keyword>
<reference evidence="13" key="2">
    <citation type="submission" date="2013-12" db="EMBL/GenBank/DDBJ databases">
        <authorList>
            <person name="Yu Y."/>
            <person name="Lee S."/>
            <person name="de Baynast K."/>
            <person name="Wissotski M."/>
            <person name="Liu L."/>
            <person name="Talag J."/>
            <person name="Goicoechea J."/>
            <person name="Angelova A."/>
            <person name="Jetty R."/>
            <person name="Kudrna D."/>
            <person name="Golser W."/>
            <person name="Rivera L."/>
            <person name="Zhang J."/>
            <person name="Wing R."/>
        </authorList>
    </citation>
    <scope>NUCLEOTIDE SEQUENCE</scope>
</reference>
<dbReference type="Gramene" id="LPERR05G15870.1">
    <property type="protein sequence ID" value="LPERR05G15870.1"/>
    <property type="gene ID" value="LPERR05G15870"/>
</dbReference>
<evidence type="ECO:0000256" key="8">
    <source>
        <dbReference type="ARBA" id="ARBA00023136"/>
    </source>
</evidence>
<evidence type="ECO:0000256" key="9">
    <source>
        <dbReference type="RuleBase" id="RU362088"/>
    </source>
</evidence>
<accession>A0A0D9WHM1</accession>
<feature type="transmembrane region" description="Helical" evidence="9">
    <location>
        <begin position="262"/>
        <end position="284"/>
    </location>
</feature>
<feature type="transmembrane region" description="Helical" evidence="9">
    <location>
        <begin position="202"/>
        <end position="221"/>
    </location>
</feature>
<keyword evidence="8 9" id="KW-0472">Membrane</keyword>
<feature type="transmembrane region" description="Helical" evidence="9">
    <location>
        <begin position="77"/>
        <end position="98"/>
    </location>
</feature>
<feature type="transmembrane region" description="Helical" evidence="9">
    <location>
        <begin position="423"/>
        <end position="444"/>
    </location>
</feature>
<dbReference type="AlphaFoldDB" id="A0A0D9WHM1"/>
<dbReference type="Proteomes" id="UP000032180">
    <property type="component" value="Chromosome 5"/>
</dbReference>
<feature type="region of interest" description="Disordered" evidence="10">
    <location>
        <begin position="500"/>
        <end position="525"/>
    </location>
</feature>
<keyword evidence="6 9" id="KW-1133">Transmembrane helix</keyword>
<feature type="transmembrane region" description="Helical" evidence="9">
    <location>
        <begin position="464"/>
        <end position="489"/>
    </location>
</feature>
<comment type="subcellular location">
    <subcellularLocation>
        <location evidence="1">Cell membrane</location>
        <topology evidence="1">Multi-pass membrane protein</topology>
    </subcellularLocation>
    <subcellularLocation>
        <location evidence="9">Membrane</location>
        <topology evidence="9">Multi-pass membrane protein</topology>
    </subcellularLocation>
</comment>
<feature type="signal peptide" evidence="11">
    <location>
        <begin position="1"/>
        <end position="23"/>
    </location>
</feature>
<dbReference type="InterPro" id="IPR003689">
    <property type="entry name" value="ZIP"/>
</dbReference>
<dbReference type="GO" id="GO:0005385">
    <property type="term" value="F:zinc ion transmembrane transporter activity"/>
    <property type="evidence" value="ECO:0007669"/>
    <property type="project" value="InterPro"/>
</dbReference>
<dbReference type="PANTHER" id="PTHR11040:SF177">
    <property type="entry name" value="ZINC TRANSPORTER 9"/>
    <property type="match status" value="1"/>
</dbReference>
<dbReference type="eggNOG" id="KOG1558">
    <property type="taxonomic scope" value="Eukaryota"/>
</dbReference>
<comment type="similarity">
    <text evidence="2 9">Belongs to the ZIP transporter (TC 2.A.5) family.</text>
</comment>
<feature type="compositionally biased region" description="Basic and acidic residues" evidence="10">
    <location>
        <begin position="506"/>
        <end position="521"/>
    </location>
</feature>
<evidence type="ECO:0000313" key="12">
    <source>
        <dbReference type="EnsemblPlants" id="LPERR05G15870.1"/>
    </source>
</evidence>
<feature type="transmembrane region" description="Helical" evidence="9">
    <location>
        <begin position="682"/>
        <end position="701"/>
    </location>
</feature>
<feature type="transmembrane region" description="Helical" evidence="9">
    <location>
        <begin position="391"/>
        <end position="411"/>
    </location>
</feature>
<feature type="transmembrane region" description="Helical" evidence="9">
    <location>
        <begin position="227"/>
        <end position="250"/>
    </location>
</feature>
<comment type="caution">
    <text evidence="9">Lacks conserved residue(s) required for the propagation of feature annotation.</text>
</comment>
<reference evidence="12" key="3">
    <citation type="submission" date="2015-04" db="UniProtKB">
        <authorList>
            <consortium name="EnsemblPlants"/>
        </authorList>
    </citation>
    <scope>IDENTIFICATION</scope>
</reference>
<dbReference type="InterPro" id="IPR004698">
    <property type="entry name" value="Zn/Fe_permease_fun/pln"/>
</dbReference>
<keyword evidence="5 9" id="KW-0812">Transmembrane</keyword>
<dbReference type="PANTHER" id="PTHR11040">
    <property type="entry name" value="ZINC/IRON TRANSPORTER"/>
    <property type="match status" value="1"/>
</dbReference>
<dbReference type="STRING" id="77586.A0A0D9WHM1"/>